<keyword evidence="4" id="KW-1133">Transmembrane helix</keyword>
<evidence type="ECO:0000256" key="5">
    <source>
        <dbReference type="ARBA" id="ARBA00023136"/>
    </source>
</evidence>
<dbReference type="STRING" id="162426.RM52_05145"/>
<dbReference type="Pfam" id="PF05425">
    <property type="entry name" value="CopD"/>
    <property type="match status" value="1"/>
</dbReference>
<evidence type="ECO:0000256" key="4">
    <source>
        <dbReference type="ARBA" id="ARBA00022989"/>
    </source>
</evidence>
<dbReference type="PANTHER" id="PTHR34820">
    <property type="entry name" value="INNER MEMBRANE PROTEIN YEBZ"/>
    <property type="match status" value="1"/>
</dbReference>
<evidence type="ECO:0000256" key="2">
    <source>
        <dbReference type="ARBA" id="ARBA00022475"/>
    </source>
</evidence>
<dbReference type="PANTHER" id="PTHR34820:SF4">
    <property type="entry name" value="INNER MEMBRANE PROTEIN YEBZ"/>
    <property type="match status" value="1"/>
</dbReference>
<dbReference type="GO" id="GO:0006825">
    <property type="term" value="P:copper ion transport"/>
    <property type="evidence" value="ECO:0007669"/>
    <property type="project" value="InterPro"/>
</dbReference>
<evidence type="ECO:0000256" key="3">
    <source>
        <dbReference type="ARBA" id="ARBA00022692"/>
    </source>
</evidence>
<dbReference type="InterPro" id="IPR032694">
    <property type="entry name" value="CopC/D"/>
</dbReference>
<dbReference type="RefSeq" id="WP_060959779.1">
    <property type="nucleotide sequence ID" value="NZ_CP025299.1"/>
</dbReference>
<dbReference type="KEGG" id="mhos:CXR34_01700"/>
<dbReference type="OrthoDB" id="5241646at2"/>
<keyword evidence="3" id="KW-0812">Transmembrane</keyword>
<keyword evidence="5" id="KW-0472">Membrane</keyword>
<sequence>MSTRALRLAGPAILVASALAALVLGLLYGGGAAPLLIGDAGPVVRWGLPLVTLAVNLSAAGMLGALVLALFALRAGESTFDAALDTASISAALFTVASGLTAFFTFLSIFNATPDVGAEFGGQLGRFLVETDVGRAWSLTTIAGAGLTVLTFAVRGWTSTLVVAVLAAASLVPMATQGHSGDEAGHNIAVSALVLHIVAAAVWLGGLLLLIVLRPQLRVAELGAVLTRYSSLALVAFVVVSLSGVARAAVGVVEPRYLLSPYGALLGVKVVALLLLGALGARYRTGVIARIARADRAGQDAAARRFWGLVTLELVFMGIASGAAVALSRTPPPVDTTLPEVKTPAEILTGTPLPPELTITQWFTQWDIDILWVFAVGFGLFFYLAGVWRLHRRGDRWPIYRTVLWVLGLLSLFWVTSGPINAYQDYLFSMHMIGHMLLSMAIPMMLVFGAPVTLASRAIAKRDDGTRGGREWILWAVHTPFSRVITHPLFAAAMFIGSLWAFYYTDLFRWTLYDHIGHEWMVAHFLISGYLFVQSLVGIDPVPLRYPYPFRLLTLIGVMAMHAFFGIAIMMSTGLFVAEWFGSMGRTWGEAPLVDQYTGGGVAWSIGEIPTLILAITVAIQWSRSDERTQRRSDRHADRTGDAELEAYNARLAELAERDARAAR</sequence>
<name>A0A134DHI3_9MICO</name>
<proteinExistence type="predicted"/>
<evidence type="ECO:0000256" key="1">
    <source>
        <dbReference type="ARBA" id="ARBA00004651"/>
    </source>
</evidence>
<keyword evidence="2" id="KW-1003">Cell membrane</keyword>
<gene>
    <name evidence="6" type="ORF">CXR34_01700</name>
</gene>
<comment type="subcellular location">
    <subcellularLocation>
        <location evidence="1">Cell membrane</location>
        <topology evidence="1">Multi-pass membrane protein</topology>
    </subcellularLocation>
</comment>
<dbReference type="InterPro" id="IPR008457">
    <property type="entry name" value="Cu-R_CopD_dom"/>
</dbReference>
<dbReference type="AlphaFoldDB" id="A0A134DHI3"/>
<accession>A0A134DHI3</accession>
<dbReference type="EMBL" id="CP025299">
    <property type="protein sequence ID" value="AUG31041.1"/>
    <property type="molecule type" value="Genomic_DNA"/>
</dbReference>
<reference evidence="6 7" key="1">
    <citation type="submission" date="2017-12" db="EMBL/GenBank/DDBJ databases">
        <title>Isolation and characterization of estrogens degradatiion strain Microbacterium hominis SJTG1.</title>
        <authorList>
            <person name="Xiong W."/>
            <person name="Yin C."/>
            <person name="Zheng D."/>
            <person name="Liang R."/>
        </authorList>
    </citation>
    <scope>NUCLEOTIDE SEQUENCE [LARGE SCALE GENOMIC DNA]</scope>
    <source>
        <strain evidence="6 7">SJTG1</strain>
    </source>
</reference>
<evidence type="ECO:0000313" key="7">
    <source>
        <dbReference type="Proteomes" id="UP000233276"/>
    </source>
</evidence>
<dbReference type="Pfam" id="PF09678">
    <property type="entry name" value="Caa3_CtaG"/>
    <property type="match status" value="1"/>
</dbReference>
<evidence type="ECO:0000313" key="6">
    <source>
        <dbReference type="EMBL" id="AUG31041.1"/>
    </source>
</evidence>
<dbReference type="InterPro" id="IPR019108">
    <property type="entry name" value="Caa3_assmbl_CtaG-rel"/>
</dbReference>
<dbReference type="GO" id="GO:0005886">
    <property type="term" value="C:plasma membrane"/>
    <property type="evidence" value="ECO:0007669"/>
    <property type="project" value="UniProtKB-SubCell"/>
</dbReference>
<organism evidence="6 7">
    <name type="scientific">Microbacterium hominis</name>
    <dbReference type="NCBI Taxonomy" id="162426"/>
    <lineage>
        <taxon>Bacteria</taxon>
        <taxon>Bacillati</taxon>
        <taxon>Actinomycetota</taxon>
        <taxon>Actinomycetes</taxon>
        <taxon>Micrococcales</taxon>
        <taxon>Microbacteriaceae</taxon>
        <taxon>Microbacterium</taxon>
    </lineage>
</organism>
<protein>
    <submittedName>
        <fullName evidence="6">Copper transporter</fullName>
    </submittedName>
</protein>
<dbReference type="Proteomes" id="UP000233276">
    <property type="component" value="Chromosome"/>
</dbReference>